<name>A0A8S5NP83_9CAUD</name>
<reference evidence="1" key="1">
    <citation type="journal article" date="2021" name="Proc. Natl. Acad. Sci. U.S.A.">
        <title>A Catalog of Tens of Thousands of Viruses from Human Metagenomes Reveals Hidden Associations with Chronic Diseases.</title>
        <authorList>
            <person name="Tisza M.J."/>
            <person name="Buck C.B."/>
        </authorList>
    </citation>
    <scope>NUCLEOTIDE SEQUENCE</scope>
    <source>
        <strain evidence="1">Ctpjm1</strain>
    </source>
</reference>
<organism evidence="1">
    <name type="scientific">Myoviridae sp. ctpjm1</name>
    <dbReference type="NCBI Taxonomy" id="2826699"/>
    <lineage>
        <taxon>Viruses</taxon>
        <taxon>Duplodnaviria</taxon>
        <taxon>Heunggongvirae</taxon>
        <taxon>Uroviricota</taxon>
        <taxon>Caudoviricetes</taxon>
    </lineage>
</organism>
<sequence>MEIWAKLFECHGRQVLVCKSETQDEDESPAVKFEAMLHGLTAAFYLGFATEELRDKAFDELIDQDFADKVMADVFATAGRFETE</sequence>
<dbReference type="EMBL" id="BK015208">
    <property type="protein sequence ID" value="DAD96082.1"/>
    <property type="molecule type" value="Genomic_DNA"/>
</dbReference>
<protein>
    <submittedName>
        <fullName evidence="1">Uncharacterized protein</fullName>
    </submittedName>
</protein>
<evidence type="ECO:0000313" key="1">
    <source>
        <dbReference type="EMBL" id="DAD96082.1"/>
    </source>
</evidence>
<accession>A0A8S5NP83</accession>
<proteinExistence type="predicted"/>